<evidence type="ECO:0000313" key="3">
    <source>
        <dbReference type="Proteomes" id="UP001596058"/>
    </source>
</evidence>
<evidence type="ECO:0000313" key="2">
    <source>
        <dbReference type="EMBL" id="MFC5822541.1"/>
    </source>
</evidence>
<evidence type="ECO:0000259" key="1">
    <source>
        <dbReference type="Pfam" id="PF13460"/>
    </source>
</evidence>
<dbReference type="Pfam" id="PF13460">
    <property type="entry name" value="NAD_binding_10"/>
    <property type="match status" value="1"/>
</dbReference>
<dbReference type="PANTHER" id="PTHR43355:SF2">
    <property type="entry name" value="FLAVIN REDUCTASE (NADPH)"/>
    <property type="match status" value="1"/>
</dbReference>
<sequence>MEIARDKDASGPAKQKICIVGASGKLGQYMVRHALDRGYEVVGVCREGSVSKLDAFKGRITLIPGATDDRDVIKRAVDGSDAVLTVLVPRGVHGYAAGTAQAVLDHARPGARLLFSCGWHITLDGQDVYSWKIKALVKVAGPLARLARFADLDDQVEACRRVFASDTRWTVVRGSDLEEGDSQGLPVWSRHVGDPILKSNLTRRIDFALFMVEAVGNDELVHRAPAIVGCRTPSALAHASATPAP</sequence>
<dbReference type="SUPFAM" id="SSF51735">
    <property type="entry name" value="NAD(P)-binding Rossmann-fold domains"/>
    <property type="match status" value="1"/>
</dbReference>
<name>A0ABW1CA82_9ACTN</name>
<feature type="domain" description="NAD(P)-binding" evidence="1">
    <location>
        <begin position="21"/>
        <end position="217"/>
    </location>
</feature>
<reference evidence="3" key="1">
    <citation type="journal article" date="2019" name="Int. J. Syst. Evol. Microbiol.">
        <title>The Global Catalogue of Microorganisms (GCM) 10K type strain sequencing project: providing services to taxonomists for standard genome sequencing and annotation.</title>
        <authorList>
            <consortium name="The Broad Institute Genomics Platform"/>
            <consortium name="The Broad Institute Genome Sequencing Center for Infectious Disease"/>
            <person name="Wu L."/>
            <person name="Ma J."/>
        </authorList>
    </citation>
    <scope>NUCLEOTIDE SEQUENCE [LARGE SCALE GENOMIC DNA]</scope>
    <source>
        <strain evidence="3">CCUG 53903</strain>
    </source>
</reference>
<dbReference type="Proteomes" id="UP001596058">
    <property type="component" value="Unassembled WGS sequence"/>
</dbReference>
<dbReference type="InterPro" id="IPR051606">
    <property type="entry name" value="Polyketide_Oxido-like"/>
</dbReference>
<gene>
    <name evidence="2" type="ORF">ACFPZ3_01615</name>
</gene>
<organism evidence="2 3">
    <name type="scientific">Nonomuraea insulae</name>
    <dbReference type="NCBI Taxonomy" id="1616787"/>
    <lineage>
        <taxon>Bacteria</taxon>
        <taxon>Bacillati</taxon>
        <taxon>Actinomycetota</taxon>
        <taxon>Actinomycetes</taxon>
        <taxon>Streptosporangiales</taxon>
        <taxon>Streptosporangiaceae</taxon>
        <taxon>Nonomuraea</taxon>
    </lineage>
</organism>
<dbReference type="RefSeq" id="WP_379512093.1">
    <property type="nucleotide sequence ID" value="NZ_JBHSPA010000004.1"/>
</dbReference>
<proteinExistence type="predicted"/>
<keyword evidence="3" id="KW-1185">Reference proteome</keyword>
<dbReference type="PANTHER" id="PTHR43355">
    <property type="entry name" value="FLAVIN REDUCTASE (NADPH)"/>
    <property type="match status" value="1"/>
</dbReference>
<dbReference type="EMBL" id="JBHSPA010000004">
    <property type="protein sequence ID" value="MFC5822541.1"/>
    <property type="molecule type" value="Genomic_DNA"/>
</dbReference>
<dbReference type="Gene3D" id="3.40.50.720">
    <property type="entry name" value="NAD(P)-binding Rossmann-like Domain"/>
    <property type="match status" value="1"/>
</dbReference>
<accession>A0ABW1CA82</accession>
<dbReference type="InterPro" id="IPR016040">
    <property type="entry name" value="NAD(P)-bd_dom"/>
</dbReference>
<protein>
    <submittedName>
        <fullName evidence="2">NAD(P)-dependent oxidoreductase</fullName>
    </submittedName>
</protein>
<dbReference type="InterPro" id="IPR036291">
    <property type="entry name" value="NAD(P)-bd_dom_sf"/>
</dbReference>
<comment type="caution">
    <text evidence="2">The sequence shown here is derived from an EMBL/GenBank/DDBJ whole genome shotgun (WGS) entry which is preliminary data.</text>
</comment>